<protein>
    <submittedName>
        <fullName evidence="1">Uncharacterized protein</fullName>
    </submittedName>
</protein>
<evidence type="ECO:0000313" key="1">
    <source>
        <dbReference type="EMBL" id="TFK72639.1"/>
    </source>
</evidence>
<dbReference type="Proteomes" id="UP000308600">
    <property type="component" value="Unassembled WGS sequence"/>
</dbReference>
<name>A0ACD3B3S9_9AGAR</name>
<sequence length="286" mass="31358">MPSNCEVDIGLGALLISGLIAMALWGVACVQVYTYFIGSSSDRLLLKAMIASLCVLTTFDSALVCHFLYYYLIMQFGNPLAMLSPFWSNAVHNAIRPVIGFILRTMFTHRVYILSDKSIRLTVWITVLSFTGFVAAVFVTITGFGPFTSYQQAVEYLDLAAVTLANLSITVSLCYLLHRSRTGFRRTNSVIRVLMMYTVNTGGIVTLGSSLSLVEAVTNFRGPSDILGSFAIILNGMYLNSYLASLNAREGIRNQFQTSGPVSVQSQFLSPMNFAPNSESTSLPRP</sequence>
<reference evidence="1 2" key="1">
    <citation type="journal article" date="2019" name="Nat. Ecol. Evol.">
        <title>Megaphylogeny resolves global patterns of mushroom evolution.</title>
        <authorList>
            <person name="Varga T."/>
            <person name="Krizsan K."/>
            <person name="Foldi C."/>
            <person name="Dima B."/>
            <person name="Sanchez-Garcia M."/>
            <person name="Sanchez-Ramirez S."/>
            <person name="Szollosi G.J."/>
            <person name="Szarkandi J.G."/>
            <person name="Papp V."/>
            <person name="Albert L."/>
            <person name="Andreopoulos W."/>
            <person name="Angelini C."/>
            <person name="Antonin V."/>
            <person name="Barry K.W."/>
            <person name="Bougher N.L."/>
            <person name="Buchanan P."/>
            <person name="Buyck B."/>
            <person name="Bense V."/>
            <person name="Catcheside P."/>
            <person name="Chovatia M."/>
            <person name="Cooper J."/>
            <person name="Damon W."/>
            <person name="Desjardin D."/>
            <person name="Finy P."/>
            <person name="Geml J."/>
            <person name="Haridas S."/>
            <person name="Hughes K."/>
            <person name="Justo A."/>
            <person name="Karasinski D."/>
            <person name="Kautmanova I."/>
            <person name="Kiss B."/>
            <person name="Kocsube S."/>
            <person name="Kotiranta H."/>
            <person name="LaButti K.M."/>
            <person name="Lechner B.E."/>
            <person name="Liimatainen K."/>
            <person name="Lipzen A."/>
            <person name="Lukacs Z."/>
            <person name="Mihaltcheva S."/>
            <person name="Morgado L.N."/>
            <person name="Niskanen T."/>
            <person name="Noordeloos M.E."/>
            <person name="Ohm R.A."/>
            <person name="Ortiz-Santana B."/>
            <person name="Ovrebo C."/>
            <person name="Racz N."/>
            <person name="Riley R."/>
            <person name="Savchenko A."/>
            <person name="Shiryaev A."/>
            <person name="Soop K."/>
            <person name="Spirin V."/>
            <person name="Szebenyi C."/>
            <person name="Tomsovsky M."/>
            <person name="Tulloss R.E."/>
            <person name="Uehling J."/>
            <person name="Grigoriev I.V."/>
            <person name="Vagvolgyi C."/>
            <person name="Papp T."/>
            <person name="Martin F.M."/>
            <person name="Miettinen O."/>
            <person name="Hibbett D.S."/>
            <person name="Nagy L.G."/>
        </authorList>
    </citation>
    <scope>NUCLEOTIDE SEQUENCE [LARGE SCALE GENOMIC DNA]</scope>
    <source>
        <strain evidence="1 2">NL-1719</strain>
    </source>
</reference>
<gene>
    <name evidence="1" type="ORF">BDN72DRAFT_303413</name>
</gene>
<organism evidence="1 2">
    <name type="scientific">Pluteus cervinus</name>
    <dbReference type="NCBI Taxonomy" id="181527"/>
    <lineage>
        <taxon>Eukaryota</taxon>
        <taxon>Fungi</taxon>
        <taxon>Dikarya</taxon>
        <taxon>Basidiomycota</taxon>
        <taxon>Agaricomycotina</taxon>
        <taxon>Agaricomycetes</taxon>
        <taxon>Agaricomycetidae</taxon>
        <taxon>Agaricales</taxon>
        <taxon>Pluteineae</taxon>
        <taxon>Pluteaceae</taxon>
        <taxon>Pluteus</taxon>
    </lineage>
</organism>
<accession>A0ACD3B3S9</accession>
<dbReference type="EMBL" id="ML208283">
    <property type="protein sequence ID" value="TFK72639.1"/>
    <property type="molecule type" value="Genomic_DNA"/>
</dbReference>
<keyword evidence="2" id="KW-1185">Reference proteome</keyword>
<evidence type="ECO:0000313" key="2">
    <source>
        <dbReference type="Proteomes" id="UP000308600"/>
    </source>
</evidence>
<proteinExistence type="predicted"/>